<dbReference type="Proteomes" id="UP000024043">
    <property type="component" value="Unassembled WGS sequence"/>
</dbReference>
<comment type="caution">
    <text evidence="3">The sequence shown here is derived from an EMBL/GenBank/DDBJ whole genome shotgun (WGS) entry which is preliminary data.</text>
</comment>
<dbReference type="Pfam" id="PF21722">
    <property type="entry name" value="Gly_rich_2"/>
    <property type="match status" value="1"/>
</dbReference>
<evidence type="ECO:0000313" key="4">
    <source>
        <dbReference type="Proteomes" id="UP000024043"/>
    </source>
</evidence>
<sequence length="438" mass="44418">MSAKFYTLMTDIGAAKLASAAALGIPLKITQMAVGDGGGVLPTPDAKQTALVAEKRRAALNTLYIDPQNSSQIIAEQVIPETEGGWWIREVGLFDETGALIAVGNCPESYKPQLVEGSGRTQTVRMVLITSSTDNITLKIDPSVVLATRSYVDSLIETRQQKSDTLTALAELKPAKGKFPYFTAEKAAALADLSDFIRLMLGKTDATRVLEYLGLSESFSGRVLRVKKITTSQLYEWPDDVDAIDVTIVGGGGGGGAGVTVPVGYCSAGSGGGGGGSARSRYKRGDVPLSIQIEIGAGGKGGIADGAQPTGGGNTKFGELMLAEGGARAANGLAFQQTGASMLIGNGGGGSAHGGNLFSSRGGSGTPSVFLSNGYESGAGGDSVFSFGPPPLTTNISLAGYTGVDGAGGGGAVIIENTAGRDGGDGGDGVCLIVEYSK</sequence>
<organism evidence="3 4">
    <name type="scientific">Escherichia coli 1-250-04_S3_C1</name>
    <dbReference type="NCBI Taxonomy" id="1444135"/>
    <lineage>
        <taxon>Bacteria</taxon>
        <taxon>Pseudomonadati</taxon>
        <taxon>Pseudomonadota</taxon>
        <taxon>Gammaproteobacteria</taxon>
        <taxon>Enterobacterales</taxon>
        <taxon>Enterobacteriaceae</taxon>
        <taxon>Escherichia</taxon>
    </lineage>
</organism>
<evidence type="ECO:0000259" key="2">
    <source>
        <dbReference type="Pfam" id="PF21722"/>
    </source>
</evidence>
<dbReference type="InterPro" id="IPR022225">
    <property type="entry name" value="Phage_tail_fibre_N"/>
</dbReference>
<dbReference type="AlphaFoldDB" id="A0AAN4SUC0"/>
<reference evidence="3 4" key="1">
    <citation type="submission" date="2014-03" db="EMBL/GenBank/DDBJ databases">
        <title>Genetic Variability of E. coli after antibiotic treatment.</title>
        <authorList>
            <person name="Silbergeld E."/>
            <person name="Coles C."/>
            <person name="Seidman J.C."/>
            <person name="You Y."/>
            <person name="George J."/>
            <person name="Nadendla S."/>
            <person name="Huot H."/>
            <person name="Daugherty S.C."/>
            <person name="Nagaraj S."/>
            <person name="Ott S."/>
            <person name="Klega K."/>
            <person name="Rasko D."/>
        </authorList>
    </citation>
    <scope>NUCLEOTIDE SEQUENCE [LARGE SCALE GENOMIC DNA]</scope>
    <source>
        <strain evidence="3 4">1-250-04_S3_C1</strain>
    </source>
</reference>
<accession>A0AAN4SUC0</accession>
<dbReference type="InterPro" id="IPR049304">
    <property type="entry name" value="Gly_rich_dom"/>
</dbReference>
<proteinExistence type="predicted"/>
<evidence type="ECO:0000259" key="1">
    <source>
        <dbReference type="Pfam" id="PF12571"/>
    </source>
</evidence>
<dbReference type="PANTHER" id="PTHR35191:SF1">
    <property type="entry name" value="PROPHAGE SIDE TAIL FIBER PROTEIN HOMOLOG STFQ-RELATED"/>
    <property type="match status" value="1"/>
</dbReference>
<name>A0AAN4SUC0_ECOLX</name>
<dbReference type="PANTHER" id="PTHR35191">
    <property type="entry name" value="PROPHAGE SIDE TAIL FIBER PROTEIN HOMOLOG STFQ-RELATED"/>
    <property type="match status" value="1"/>
</dbReference>
<dbReference type="EMBL" id="JJLU01000185">
    <property type="protein sequence ID" value="EZJ78758.1"/>
    <property type="molecule type" value="Genomic_DNA"/>
</dbReference>
<gene>
    <name evidence="3" type="ORF">AC00_5237</name>
</gene>
<dbReference type="InterPro" id="IPR051934">
    <property type="entry name" value="Phage_Tail_Fiber_Structural"/>
</dbReference>
<dbReference type="RefSeq" id="WP_032282229.1">
    <property type="nucleotide sequence ID" value="NZ_JJLU01000185.1"/>
</dbReference>
<dbReference type="Pfam" id="PF12571">
    <property type="entry name" value="Phage_tail_fib"/>
    <property type="match status" value="1"/>
</dbReference>
<feature type="domain" description="Phage tail fibre protein N-terminal" evidence="1">
    <location>
        <begin position="1"/>
        <end position="149"/>
    </location>
</feature>
<feature type="domain" description="Glycine-rich" evidence="2">
    <location>
        <begin position="233"/>
        <end position="433"/>
    </location>
</feature>
<protein>
    <submittedName>
        <fullName evidence="3">Phage tail-collar fiber family protein</fullName>
    </submittedName>
</protein>
<evidence type="ECO:0000313" key="3">
    <source>
        <dbReference type="EMBL" id="EZJ78758.1"/>
    </source>
</evidence>